<dbReference type="InterPro" id="IPR050161">
    <property type="entry name" value="Siro_Cobalamin_biosynth"/>
</dbReference>
<sequence length="243" mass="26861">MGGKVYIVGAGPGNFELLTLKAYRLLQEADVILYDRLVGEEIESFLKTLGKEVVYVGKERGEKGEKRQKEINRLMKKYFEEGKKIVRLKGGDPGIFGRMAEEIEFLVENRIPFEVVPGVSSVNGAPVCSGIPLTEAENAFGFLVVSGSDSGRIRELHEKGTLVILMGGCTAKDVARNLIESGVDADRDVAVIERGSMKNQRVTITKLSELVERDFNFDSPALIVVGDVVRFARVCQNHEDRKI</sequence>
<dbReference type="InterPro" id="IPR000878">
    <property type="entry name" value="4pyrrol_Mease"/>
</dbReference>
<dbReference type="SUPFAM" id="SSF53790">
    <property type="entry name" value="Tetrapyrrole methylase"/>
    <property type="match status" value="1"/>
</dbReference>
<keyword evidence="5" id="KW-0949">S-adenosyl-L-methionine</keyword>
<protein>
    <recommendedName>
        <fullName evidence="2">uroporphyrinogen-III C-methyltransferase</fullName>
        <ecNumber evidence="2">2.1.1.107</ecNumber>
    </recommendedName>
</protein>
<dbReference type="HOGENOM" id="CLU_011276_7_0_2"/>
<evidence type="ECO:0000256" key="5">
    <source>
        <dbReference type="ARBA" id="ARBA00022691"/>
    </source>
</evidence>
<dbReference type="PANTHER" id="PTHR45790">
    <property type="entry name" value="SIROHEME SYNTHASE-RELATED"/>
    <property type="match status" value="1"/>
</dbReference>
<dbReference type="CDD" id="cd11642">
    <property type="entry name" value="SUMT"/>
    <property type="match status" value="1"/>
</dbReference>
<dbReference type="InterPro" id="IPR035996">
    <property type="entry name" value="4pyrrol_Methylase_sf"/>
</dbReference>
<dbReference type="KEGG" id="afg:AFULGI_00004260"/>
<dbReference type="GO" id="GO:0004851">
    <property type="term" value="F:uroporphyrin-III C-methyltransferase activity"/>
    <property type="evidence" value="ECO:0007669"/>
    <property type="project" value="UniProtKB-EC"/>
</dbReference>
<accession>A0A075WA17</accession>
<evidence type="ECO:0000313" key="9">
    <source>
        <dbReference type="Proteomes" id="UP000028501"/>
    </source>
</evidence>
<dbReference type="AlphaFoldDB" id="A0A075WA17"/>
<dbReference type="Pfam" id="PF00590">
    <property type="entry name" value="TP_methylase"/>
    <property type="match status" value="1"/>
</dbReference>
<dbReference type="RefSeq" id="WP_010877929.1">
    <property type="nucleotide sequence ID" value="NZ_CP006577.1"/>
</dbReference>
<feature type="domain" description="Tetrapyrrole methylase" evidence="7">
    <location>
        <begin position="4"/>
        <end position="210"/>
    </location>
</feature>
<dbReference type="Gene3D" id="3.30.950.10">
    <property type="entry name" value="Methyltransferase, Cobalt-precorrin-4 Transmethylase, Domain 2"/>
    <property type="match status" value="1"/>
</dbReference>
<evidence type="ECO:0000313" key="8">
    <source>
        <dbReference type="EMBL" id="AIG97240.1"/>
    </source>
</evidence>
<gene>
    <name evidence="8" type="ORF">AFULGI_00004260</name>
</gene>
<organism evidence="8 9">
    <name type="scientific">Archaeoglobus fulgidus DSM 8774</name>
    <dbReference type="NCBI Taxonomy" id="1344584"/>
    <lineage>
        <taxon>Archaea</taxon>
        <taxon>Methanobacteriati</taxon>
        <taxon>Methanobacteriota</taxon>
        <taxon>Archaeoglobi</taxon>
        <taxon>Archaeoglobales</taxon>
        <taxon>Archaeoglobaceae</taxon>
        <taxon>Archaeoglobus</taxon>
    </lineage>
</organism>
<evidence type="ECO:0000256" key="1">
    <source>
        <dbReference type="ARBA" id="ARBA00011738"/>
    </source>
</evidence>
<keyword evidence="4 8" id="KW-0808">Transferase</keyword>
<evidence type="ECO:0000256" key="3">
    <source>
        <dbReference type="ARBA" id="ARBA00022603"/>
    </source>
</evidence>
<dbReference type="NCBIfam" id="TIGR01469">
    <property type="entry name" value="cobA_cysG_Cterm"/>
    <property type="match status" value="1"/>
</dbReference>
<dbReference type="InterPro" id="IPR014777">
    <property type="entry name" value="4pyrrole_Mease_sub1"/>
</dbReference>
<dbReference type="EC" id="2.1.1.107" evidence="2"/>
<evidence type="ECO:0000256" key="6">
    <source>
        <dbReference type="ARBA" id="ARBA00023244"/>
    </source>
</evidence>
<dbReference type="InterPro" id="IPR003043">
    <property type="entry name" value="Uropor_MeTrfase_CS"/>
</dbReference>
<dbReference type="GO" id="GO:0032259">
    <property type="term" value="P:methylation"/>
    <property type="evidence" value="ECO:0007669"/>
    <property type="project" value="UniProtKB-KW"/>
</dbReference>
<proteinExistence type="predicted"/>
<dbReference type="GeneID" id="24793960"/>
<dbReference type="PANTHER" id="PTHR45790:SF3">
    <property type="entry name" value="S-ADENOSYL-L-METHIONINE-DEPENDENT UROPORPHYRINOGEN III METHYLTRANSFERASE, CHLOROPLASTIC"/>
    <property type="match status" value="1"/>
</dbReference>
<comment type="subunit">
    <text evidence="1">Homodimer.</text>
</comment>
<dbReference type="NCBIfam" id="NF004790">
    <property type="entry name" value="PRK06136.1"/>
    <property type="match status" value="1"/>
</dbReference>
<dbReference type="GO" id="GO:0019354">
    <property type="term" value="P:siroheme biosynthetic process"/>
    <property type="evidence" value="ECO:0007669"/>
    <property type="project" value="InterPro"/>
</dbReference>
<dbReference type="Gene3D" id="3.40.1010.10">
    <property type="entry name" value="Cobalt-precorrin-4 Transmethylase, Domain 1"/>
    <property type="match status" value="1"/>
</dbReference>
<evidence type="ECO:0000259" key="7">
    <source>
        <dbReference type="Pfam" id="PF00590"/>
    </source>
</evidence>
<dbReference type="InterPro" id="IPR014776">
    <property type="entry name" value="4pyrrole_Mease_sub2"/>
</dbReference>
<dbReference type="PROSITE" id="PS00839">
    <property type="entry name" value="SUMT_1"/>
    <property type="match status" value="1"/>
</dbReference>
<dbReference type="EMBL" id="CP006577">
    <property type="protein sequence ID" value="AIG97240.1"/>
    <property type="molecule type" value="Genomic_DNA"/>
</dbReference>
<evidence type="ECO:0000256" key="2">
    <source>
        <dbReference type="ARBA" id="ARBA00012162"/>
    </source>
</evidence>
<name>A0A075WA17_ARCFL</name>
<evidence type="ECO:0000256" key="4">
    <source>
        <dbReference type="ARBA" id="ARBA00022679"/>
    </source>
</evidence>
<keyword evidence="3 8" id="KW-0489">Methyltransferase</keyword>
<dbReference type="Proteomes" id="UP000028501">
    <property type="component" value="Chromosome"/>
</dbReference>
<dbReference type="FunFam" id="3.40.1010.10:FF:000001">
    <property type="entry name" value="Siroheme synthase"/>
    <property type="match status" value="1"/>
</dbReference>
<reference evidence="8 9" key="1">
    <citation type="submission" date="2013-07" db="EMBL/GenBank/DDBJ databases">
        <title>Genome of Archaeoglobus fulgidus.</title>
        <authorList>
            <person name="Fiebig A."/>
            <person name="Birkeland N.-K."/>
        </authorList>
    </citation>
    <scope>NUCLEOTIDE SEQUENCE [LARGE SCALE GENOMIC DNA]</scope>
    <source>
        <strain evidence="8 9">DSM 8774</strain>
    </source>
</reference>
<dbReference type="InterPro" id="IPR006366">
    <property type="entry name" value="CobA/CysG_C"/>
</dbReference>
<keyword evidence="6" id="KW-0627">Porphyrin biosynthesis</keyword>